<keyword evidence="1" id="KW-1133">Transmembrane helix</keyword>
<dbReference type="Proteomes" id="UP000006352">
    <property type="component" value="Unassembled WGS sequence"/>
</dbReference>
<feature type="transmembrane region" description="Helical" evidence="1">
    <location>
        <begin position="53"/>
        <end position="71"/>
    </location>
</feature>
<dbReference type="HOGENOM" id="CLU_2722251_0_0_1"/>
<dbReference type="GeneID" id="24101987"/>
<reference evidence="2 3" key="1">
    <citation type="journal article" date="2012" name="Appl. Environ. Microbiol.">
        <title>Short-read sequencing for genomic analysis of the brown rot fungus Fibroporia radiculosa.</title>
        <authorList>
            <person name="Tang J.D."/>
            <person name="Perkins A.D."/>
            <person name="Sonstegard T.S."/>
            <person name="Schroeder S.G."/>
            <person name="Burgess S.C."/>
            <person name="Diehl S.V."/>
        </authorList>
    </citation>
    <scope>NUCLEOTIDE SEQUENCE [LARGE SCALE GENOMIC DNA]</scope>
    <source>
        <strain evidence="2 3">TFFH 294</strain>
    </source>
</reference>
<accession>J7RHL3</accession>
<gene>
    <name evidence="2" type="ORF">FIBRA_09413</name>
</gene>
<evidence type="ECO:0000313" key="2">
    <source>
        <dbReference type="EMBL" id="CCM07087.1"/>
    </source>
</evidence>
<keyword evidence="3" id="KW-1185">Reference proteome</keyword>
<organism evidence="2 3">
    <name type="scientific">Fibroporia radiculosa</name>
    <dbReference type="NCBI Taxonomy" id="599839"/>
    <lineage>
        <taxon>Eukaryota</taxon>
        <taxon>Fungi</taxon>
        <taxon>Dikarya</taxon>
        <taxon>Basidiomycota</taxon>
        <taxon>Agaricomycotina</taxon>
        <taxon>Agaricomycetes</taxon>
        <taxon>Polyporales</taxon>
        <taxon>Fibroporiaceae</taxon>
        <taxon>Fibroporia</taxon>
    </lineage>
</organism>
<keyword evidence="1" id="KW-0812">Transmembrane</keyword>
<dbReference type="InParanoid" id="J7RHL3"/>
<protein>
    <submittedName>
        <fullName evidence="2">Uncharacterized protein</fullName>
    </submittedName>
</protein>
<name>J7RHL3_9APHY</name>
<dbReference type="EMBL" id="HE797643">
    <property type="protein sequence ID" value="CCM07087.1"/>
    <property type="molecule type" value="Genomic_DNA"/>
</dbReference>
<keyword evidence="1" id="KW-0472">Membrane</keyword>
<evidence type="ECO:0000256" key="1">
    <source>
        <dbReference type="SAM" id="Phobius"/>
    </source>
</evidence>
<proteinExistence type="predicted"/>
<dbReference type="RefSeq" id="XP_012177108.1">
    <property type="nucleotide sequence ID" value="XM_012321718.1"/>
</dbReference>
<sequence>MLQIDVNLAYRNNRHFLSSSDSDVLNSALLWTNSTTQILASLNFLLSRKDAGVCTALLARIVVAFLVWMMLM</sequence>
<dbReference type="AlphaFoldDB" id="J7RHL3"/>
<evidence type="ECO:0000313" key="3">
    <source>
        <dbReference type="Proteomes" id="UP000006352"/>
    </source>
</evidence>